<evidence type="ECO:0000313" key="2">
    <source>
        <dbReference type="Proteomes" id="UP000503264"/>
    </source>
</evidence>
<name>A0A6G5QJF6_9BACT</name>
<dbReference type="RefSeq" id="WP_171994340.1">
    <property type="nucleotide sequence ID" value="NZ_CP012542.1"/>
</dbReference>
<protein>
    <submittedName>
        <fullName evidence="1">Putative lipoprotein</fullName>
    </submittedName>
</protein>
<dbReference type="PROSITE" id="PS51257">
    <property type="entry name" value="PROKAR_LIPOPROTEIN"/>
    <property type="match status" value="1"/>
</dbReference>
<sequence length="119" mass="13599">MKFWLVFIAIFLAGCVHKINVPELSNFSQKEFIISDENTANRLFVSSQDGIYRFVMFSPFGVPLADKELKDSKFKSLKFLPPNADFNELFLGILEVLSKNAKEATIKTDKKIYKVKNVS</sequence>
<evidence type="ECO:0000313" key="1">
    <source>
        <dbReference type="EMBL" id="QCD45717.1"/>
    </source>
</evidence>
<keyword evidence="1" id="KW-0449">Lipoprotein</keyword>
<organism evidence="1 2">
    <name type="scientific">Campylobacter mucosalis CCUG 21559</name>
    <dbReference type="NCBI Taxonomy" id="1032067"/>
    <lineage>
        <taxon>Bacteria</taxon>
        <taxon>Pseudomonadati</taxon>
        <taxon>Campylobacterota</taxon>
        <taxon>Epsilonproteobacteria</taxon>
        <taxon>Campylobacterales</taxon>
        <taxon>Campylobacteraceae</taxon>
        <taxon>Campylobacter</taxon>
    </lineage>
</organism>
<accession>A0A6G5QJF6</accession>
<dbReference type="AlphaFoldDB" id="A0A6G5QJF6"/>
<gene>
    <name evidence="1" type="ORF">CMUC_1978</name>
</gene>
<dbReference type="EMBL" id="CP012542">
    <property type="protein sequence ID" value="QCD45717.1"/>
    <property type="molecule type" value="Genomic_DNA"/>
</dbReference>
<dbReference type="Proteomes" id="UP000503264">
    <property type="component" value="Chromosome"/>
</dbReference>
<keyword evidence="2" id="KW-1185">Reference proteome</keyword>
<reference evidence="1 2" key="1">
    <citation type="submission" date="2016-07" db="EMBL/GenBank/DDBJ databases">
        <title>Comparative genomics of the Campylobacter concisus group.</title>
        <authorList>
            <person name="Miller W.G."/>
            <person name="Yee E."/>
            <person name="Chapman M.H."/>
            <person name="Huynh S."/>
            <person name="Bono J.L."/>
            <person name="On S.L.W."/>
            <person name="StLeger J."/>
            <person name="Foster G."/>
            <person name="Parker C.T."/>
        </authorList>
    </citation>
    <scope>NUCLEOTIDE SEQUENCE [LARGE SCALE GENOMIC DNA]</scope>
    <source>
        <strain evidence="1 2">CCUG 21559</strain>
    </source>
</reference>
<proteinExistence type="predicted"/>